<dbReference type="InterPro" id="IPR001623">
    <property type="entry name" value="DnaJ_domain"/>
</dbReference>
<dbReference type="AlphaFoldDB" id="A0A2R6Q040"/>
<dbReference type="PANTHER" id="PTHR21454">
    <property type="entry name" value="DPH3 HOMOLOG-RELATED"/>
    <property type="match status" value="1"/>
</dbReference>
<dbReference type="GO" id="GO:0017183">
    <property type="term" value="P:protein histidyl modification to diphthamide"/>
    <property type="evidence" value="ECO:0007669"/>
    <property type="project" value="InterPro"/>
</dbReference>
<evidence type="ECO:0000256" key="3">
    <source>
        <dbReference type="ARBA" id="ARBA00006169"/>
    </source>
</evidence>
<dbReference type="InParanoid" id="A0A2R6Q040"/>
<dbReference type="Gene3D" id="3.10.660.10">
    <property type="entry name" value="DPH Zinc finger"/>
    <property type="match status" value="1"/>
</dbReference>
<dbReference type="SUPFAM" id="SSF46565">
    <property type="entry name" value="Chaperone J-domain"/>
    <property type="match status" value="1"/>
</dbReference>
<dbReference type="InterPro" id="IPR044248">
    <property type="entry name" value="DPH3/4-like"/>
</dbReference>
<dbReference type="GO" id="GO:0005829">
    <property type="term" value="C:cytosol"/>
    <property type="evidence" value="ECO:0007669"/>
    <property type="project" value="TreeGrafter"/>
</dbReference>
<dbReference type="InterPro" id="IPR036671">
    <property type="entry name" value="DPH_MB_sf"/>
</dbReference>
<dbReference type="EMBL" id="NKQK01000021">
    <property type="protein sequence ID" value="PSR99757.1"/>
    <property type="molecule type" value="Genomic_DNA"/>
</dbReference>
<protein>
    <submittedName>
        <fullName evidence="9">DPH4 like</fullName>
    </submittedName>
</protein>
<evidence type="ECO:0000313" key="10">
    <source>
        <dbReference type="Proteomes" id="UP000241394"/>
    </source>
</evidence>
<name>A0A2R6Q040_ACTCC</name>
<dbReference type="GO" id="GO:0005634">
    <property type="term" value="C:nucleus"/>
    <property type="evidence" value="ECO:0007669"/>
    <property type="project" value="UniProtKB-SubCell"/>
</dbReference>
<dbReference type="PROSITE" id="PS50076">
    <property type="entry name" value="DNAJ_2"/>
    <property type="match status" value="1"/>
</dbReference>
<keyword evidence="5" id="KW-0408">Iron</keyword>
<evidence type="ECO:0000256" key="4">
    <source>
        <dbReference type="ARBA" id="ARBA00022723"/>
    </source>
</evidence>
<comment type="subcellular location">
    <subcellularLocation>
        <location evidence="2">Cytoplasm</location>
    </subcellularLocation>
    <subcellularLocation>
        <location evidence="1">Nucleus</location>
    </subcellularLocation>
</comment>
<dbReference type="InterPro" id="IPR007872">
    <property type="entry name" value="DPH_MB_dom"/>
</dbReference>
<dbReference type="PROSITE" id="PS51074">
    <property type="entry name" value="DPH_MB"/>
    <property type="match status" value="1"/>
</dbReference>
<sequence length="178" mass="20168">MLLGNNLVHKTHYDILGVREDANYEEIRISYRSSILDSHPDKLQKAPKADFPDHGLENRFLAVQRAWEILSDSNSRVTYDSELRALRQEFVAADDIGLEDLMVQNTCDVLELFYQCRCGDYYSIDSSELEEMGYQLLRDGSNISLCPSDALHSSVLLSCGSCSLQVRLLINAESKIQT</sequence>
<dbReference type="SMART" id="SM00271">
    <property type="entry name" value="DnaJ"/>
    <property type="match status" value="1"/>
</dbReference>
<feature type="domain" description="J" evidence="7">
    <location>
        <begin position="11"/>
        <end position="83"/>
    </location>
</feature>
<evidence type="ECO:0000256" key="1">
    <source>
        <dbReference type="ARBA" id="ARBA00004123"/>
    </source>
</evidence>
<dbReference type="FunCoup" id="A0A2R6Q040">
    <property type="interactions" value="3434"/>
</dbReference>
<organism evidence="9 10">
    <name type="scientific">Actinidia chinensis var. chinensis</name>
    <name type="common">Chinese soft-hair kiwi</name>
    <dbReference type="NCBI Taxonomy" id="1590841"/>
    <lineage>
        <taxon>Eukaryota</taxon>
        <taxon>Viridiplantae</taxon>
        <taxon>Streptophyta</taxon>
        <taxon>Embryophyta</taxon>
        <taxon>Tracheophyta</taxon>
        <taxon>Spermatophyta</taxon>
        <taxon>Magnoliopsida</taxon>
        <taxon>eudicotyledons</taxon>
        <taxon>Gunneridae</taxon>
        <taxon>Pentapetalae</taxon>
        <taxon>asterids</taxon>
        <taxon>Ericales</taxon>
        <taxon>Actinidiaceae</taxon>
        <taxon>Actinidia</taxon>
    </lineage>
</organism>
<dbReference type="Proteomes" id="UP000241394">
    <property type="component" value="Chromosome LG21"/>
</dbReference>
<dbReference type="Gramene" id="PSR99757">
    <property type="protein sequence ID" value="PSR99757"/>
    <property type="gene ID" value="CEY00_Acc23727"/>
</dbReference>
<dbReference type="InterPro" id="IPR036869">
    <property type="entry name" value="J_dom_sf"/>
</dbReference>
<dbReference type="OrthoDB" id="66964at2759"/>
<evidence type="ECO:0000259" key="7">
    <source>
        <dbReference type="PROSITE" id="PS50076"/>
    </source>
</evidence>
<evidence type="ECO:0000313" key="9">
    <source>
        <dbReference type="EMBL" id="PSR99757.1"/>
    </source>
</evidence>
<comment type="caution">
    <text evidence="9">The sequence shown here is derived from an EMBL/GenBank/DDBJ whole genome shotgun (WGS) entry which is preliminary data.</text>
</comment>
<dbReference type="Pfam" id="PF05207">
    <property type="entry name" value="Zn_ribbon_CSL"/>
    <property type="match status" value="1"/>
</dbReference>
<keyword evidence="10" id="KW-1185">Reference proteome</keyword>
<keyword evidence="6" id="KW-0539">Nucleus</keyword>
<dbReference type="OMA" id="WSSAYAY"/>
<accession>A0A2R6Q040</accession>
<dbReference type="Pfam" id="PF00226">
    <property type="entry name" value="DnaJ"/>
    <property type="match status" value="1"/>
</dbReference>
<dbReference type="PANTHER" id="PTHR21454:SF47">
    <property type="entry name" value="DNAJ HEAT SHOCK N-TERMINAL DOMAIN-CONTAINING PROTEIN"/>
    <property type="match status" value="1"/>
</dbReference>
<comment type="similarity">
    <text evidence="3">Belongs to the DPH4 family.</text>
</comment>
<evidence type="ECO:0000259" key="8">
    <source>
        <dbReference type="PROSITE" id="PS51074"/>
    </source>
</evidence>
<dbReference type="SUPFAM" id="SSF144217">
    <property type="entry name" value="CSL zinc finger"/>
    <property type="match status" value="1"/>
</dbReference>
<gene>
    <name evidence="9" type="ORF">CEY00_Acc23727</name>
</gene>
<dbReference type="PRINTS" id="PR00625">
    <property type="entry name" value="JDOMAIN"/>
</dbReference>
<dbReference type="CDD" id="cd06257">
    <property type="entry name" value="DnaJ"/>
    <property type="match status" value="1"/>
</dbReference>
<feature type="domain" description="DPH-type MB" evidence="8">
    <location>
        <begin position="92"/>
        <end position="171"/>
    </location>
</feature>
<dbReference type="STRING" id="1590841.A0A2R6Q040"/>
<keyword evidence="4" id="KW-0479">Metal-binding</keyword>
<dbReference type="Gene3D" id="1.10.287.110">
    <property type="entry name" value="DnaJ domain"/>
    <property type="match status" value="1"/>
</dbReference>
<dbReference type="GO" id="GO:0046872">
    <property type="term" value="F:metal ion binding"/>
    <property type="evidence" value="ECO:0007669"/>
    <property type="project" value="UniProtKB-KW"/>
</dbReference>
<proteinExistence type="inferred from homology"/>
<evidence type="ECO:0000256" key="2">
    <source>
        <dbReference type="ARBA" id="ARBA00004496"/>
    </source>
</evidence>
<evidence type="ECO:0000256" key="6">
    <source>
        <dbReference type="ARBA" id="ARBA00023242"/>
    </source>
</evidence>
<reference evidence="10" key="2">
    <citation type="journal article" date="2018" name="BMC Genomics">
        <title>A manually annotated Actinidia chinensis var. chinensis (kiwifruit) genome highlights the challenges associated with draft genomes and gene prediction in plants.</title>
        <authorList>
            <person name="Pilkington S.M."/>
            <person name="Crowhurst R."/>
            <person name="Hilario E."/>
            <person name="Nardozza S."/>
            <person name="Fraser L."/>
            <person name="Peng Y."/>
            <person name="Gunaseelan K."/>
            <person name="Simpson R."/>
            <person name="Tahir J."/>
            <person name="Deroles S.C."/>
            <person name="Templeton K."/>
            <person name="Luo Z."/>
            <person name="Davy M."/>
            <person name="Cheng C."/>
            <person name="McNeilage M."/>
            <person name="Scaglione D."/>
            <person name="Liu Y."/>
            <person name="Zhang Q."/>
            <person name="Datson P."/>
            <person name="De Silva N."/>
            <person name="Gardiner S.E."/>
            <person name="Bassett H."/>
            <person name="Chagne D."/>
            <person name="McCallum J."/>
            <person name="Dzierzon H."/>
            <person name="Deng C."/>
            <person name="Wang Y.Y."/>
            <person name="Barron L."/>
            <person name="Manako K."/>
            <person name="Bowen J."/>
            <person name="Foster T.M."/>
            <person name="Erridge Z.A."/>
            <person name="Tiffin H."/>
            <person name="Waite C.N."/>
            <person name="Davies K.M."/>
            <person name="Grierson E.P."/>
            <person name="Laing W.A."/>
            <person name="Kirk R."/>
            <person name="Chen X."/>
            <person name="Wood M."/>
            <person name="Montefiori M."/>
            <person name="Brummell D.A."/>
            <person name="Schwinn K.E."/>
            <person name="Catanach A."/>
            <person name="Fullerton C."/>
            <person name="Li D."/>
            <person name="Meiyalaghan S."/>
            <person name="Nieuwenhuizen N."/>
            <person name="Read N."/>
            <person name="Prakash R."/>
            <person name="Hunter D."/>
            <person name="Zhang H."/>
            <person name="McKenzie M."/>
            <person name="Knabel M."/>
            <person name="Harris A."/>
            <person name="Allan A.C."/>
            <person name="Gleave A."/>
            <person name="Chen A."/>
            <person name="Janssen B.J."/>
            <person name="Plunkett B."/>
            <person name="Ampomah-Dwamena C."/>
            <person name="Voogd C."/>
            <person name="Leif D."/>
            <person name="Lafferty D."/>
            <person name="Souleyre E.J.F."/>
            <person name="Varkonyi-Gasic E."/>
            <person name="Gambi F."/>
            <person name="Hanley J."/>
            <person name="Yao J.L."/>
            <person name="Cheung J."/>
            <person name="David K.M."/>
            <person name="Warren B."/>
            <person name="Marsh K."/>
            <person name="Snowden K.C."/>
            <person name="Lin-Wang K."/>
            <person name="Brian L."/>
            <person name="Martinez-Sanchez M."/>
            <person name="Wang M."/>
            <person name="Ileperuma N."/>
            <person name="Macnee N."/>
            <person name="Campin R."/>
            <person name="McAtee P."/>
            <person name="Drummond R.S.M."/>
            <person name="Espley R.V."/>
            <person name="Ireland H.S."/>
            <person name="Wu R."/>
            <person name="Atkinson R.G."/>
            <person name="Karunairetnam S."/>
            <person name="Bulley S."/>
            <person name="Chunkath S."/>
            <person name="Hanley Z."/>
            <person name="Storey R."/>
            <person name="Thrimawithana A.H."/>
            <person name="Thomson S."/>
            <person name="David C."/>
            <person name="Testolin R."/>
            <person name="Huang H."/>
            <person name="Hellens R.P."/>
            <person name="Schaffer R.J."/>
        </authorList>
    </citation>
    <scope>NUCLEOTIDE SEQUENCE [LARGE SCALE GENOMIC DNA]</scope>
    <source>
        <strain evidence="10">cv. Red5</strain>
    </source>
</reference>
<reference evidence="9 10" key="1">
    <citation type="submission" date="2017-07" db="EMBL/GenBank/DDBJ databases">
        <title>An improved, manually edited Actinidia chinensis var. chinensis (kiwifruit) genome highlights the challenges associated with draft genomes and gene prediction in plants.</title>
        <authorList>
            <person name="Pilkington S."/>
            <person name="Crowhurst R."/>
            <person name="Hilario E."/>
            <person name="Nardozza S."/>
            <person name="Fraser L."/>
            <person name="Peng Y."/>
            <person name="Gunaseelan K."/>
            <person name="Simpson R."/>
            <person name="Tahir J."/>
            <person name="Deroles S."/>
            <person name="Templeton K."/>
            <person name="Luo Z."/>
            <person name="Davy M."/>
            <person name="Cheng C."/>
            <person name="Mcneilage M."/>
            <person name="Scaglione D."/>
            <person name="Liu Y."/>
            <person name="Zhang Q."/>
            <person name="Datson P."/>
            <person name="De Silva N."/>
            <person name="Gardiner S."/>
            <person name="Bassett H."/>
            <person name="Chagne D."/>
            <person name="Mccallum J."/>
            <person name="Dzierzon H."/>
            <person name="Deng C."/>
            <person name="Wang Y.-Y."/>
            <person name="Barron N."/>
            <person name="Manako K."/>
            <person name="Bowen J."/>
            <person name="Foster T."/>
            <person name="Erridge Z."/>
            <person name="Tiffin H."/>
            <person name="Waite C."/>
            <person name="Davies K."/>
            <person name="Grierson E."/>
            <person name="Laing W."/>
            <person name="Kirk R."/>
            <person name="Chen X."/>
            <person name="Wood M."/>
            <person name="Montefiori M."/>
            <person name="Brummell D."/>
            <person name="Schwinn K."/>
            <person name="Catanach A."/>
            <person name="Fullerton C."/>
            <person name="Li D."/>
            <person name="Meiyalaghan S."/>
            <person name="Nieuwenhuizen N."/>
            <person name="Read N."/>
            <person name="Prakash R."/>
            <person name="Hunter D."/>
            <person name="Zhang H."/>
            <person name="Mckenzie M."/>
            <person name="Knabel M."/>
            <person name="Harris A."/>
            <person name="Allan A."/>
            <person name="Chen A."/>
            <person name="Janssen B."/>
            <person name="Plunkett B."/>
            <person name="Dwamena C."/>
            <person name="Voogd C."/>
            <person name="Leif D."/>
            <person name="Lafferty D."/>
            <person name="Souleyre E."/>
            <person name="Varkonyi-Gasic E."/>
            <person name="Gambi F."/>
            <person name="Hanley J."/>
            <person name="Yao J.-L."/>
            <person name="Cheung J."/>
            <person name="David K."/>
            <person name="Warren B."/>
            <person name="Marsh K."/>
            <person name="Snowden K."/>
            <person name="Lin-Wang K."/>
            <person name="Brian L."/>
            <person name="Martinez-Sanchez M."/>
            <person name="Wang M."/>
            <person name="Ileperuma N."/>
            <person name="Macnee N."/>
            <person name="Campin R."/>
            <person name="Mcatee P."/>
            <person name="Drummond R."/>
            <person name="Espley R."/>
            <person name="Ireland H."/>
            <person name="Wu R."/>
            <person name="Atkinson R."/>
            <person name="Karunairetnam S."/>
            <person name="Bulley S."/>
            <person name="Chunkath S."/>
            <person name="Hanley Z."/>
            <person name="Storey R."/>
            <person name="Thrimawithana A."/>
            <person name="Thomson S."/>
            <person name="David C."/>
            <person name="Testolin R."/>
        </authorList>
    </citation>
    <scope>NUCLEOTIDE SEQUENCE [LARGE SCALE GENOMIC DNA]</scope>
    <source>
        <strain evidence="10">cv. Red5</strain>
        <tissue evidence="9">Young leaf</tissue>
    </source>
</reference>
<evidence type="ECO:0000256" key="5">
    <source>
        <dbReference type="ARBA" id="ARBA00023004"/>
    </source>
</evidence>